<gene>
    <name evidence="1" type="ORF">S06H3_13052</name>
</gene>
<comment type="caution">
    <text evidence="1">The sequence shown here is derived from an EMBL/GenBank/DDBJ whole genome shotgun (WGS) entry which is preliminary data.</text>
</comment>
<reference evidence="1" key="1">
    <citation type="journal article" date="2014" name="Front. Microbiol.">
        <title>High frequency of phylogenetically diverse reductive dehalogenase-homologous genes in deep subseafloor sedimentary metagenomes.</title>
        <authorList>
            <person name="Kawai M."/>
            <person name="Futagami T."/>
            <person name="Toyoda A."/>
            <person name="Takaki Y."/>
            <person name="Nishi S."/>
            <person name="Hori S."/>
            <person name="Arai W."/>
            <person name="Tsubouchi T."/>
            <person name="Morono Y."/>
            <person name="Uchiyama I."/>
            <person name="Ito T."/>
            <person name="Fujiyama A."/>
            <person name="Inagaki F."/>
            <person name="Takami H."/>
        </authorList>
    </citation>
    <scope>NUCLEOTIDE SEQUENCE</scope>
    <source>
        <strain evidence="1">Expedition CK06-06</strain>
    </source>
</reference>
<name>X1KY10_9ZZZZ</name>
<dbReference type="PANTHER" id="PTHR33254">
    <property type="entry name" value="4-HYDROXY-4-METHYL-2-OXOGLUTARATE ALDOLASE 3-RELATED"/>
    <property type="match status" value="1"/>
</dbReference>
<protein>
    <recommendedName>
        <fullName evidence="2">Dimethylmenaquinone methyltransferase</fullName>
    </recommendedName>
</protein>
<dbReference type="Pfam" id="PF03737">
    <property type="entry name" value="RraA-like"/>
    <property type="match status" value="1"/>
</dbReference>
<dbReference type="InterPro" id="IPR036704">
    <property type="entry name" value="RraA/RraA-like_sf"/>
</dbReference>
<proteinExistence type="predicted"/>
<dbReference type="EMBL" id="BARV01006371">
    <property type="protein sequence ID" value="GAI11952.1"/>
    <property type="molecule type" value="Genomic_DNA"/>
</dbReference>
<accession>X1KY10</accession>
<sequence>MLLVLGSISRAQETGITELSNGHNFIESNWYTEAEDLELLKLYEGLRVADVSDGMDMVGLPNTGLVDHTIHPSWVDYSNMSHIIRGIALTVRYVPTQKPDRPEPGEDFSAWEGNFYGSYSSEAFVPLIHKGTVIVIDDVEDKDIGSIGSNNILGWKSQGAIGVVTDASSRDTDEVGLERVPLYLRKKGRGIRPGRNELESVNRPVTIGGVLVCPGDVVVADGDGVVIVPRKVAVKVAEYAQGVLEGDKAGRRRLYEKLGMPLDHTVK</sequence>
<evidence type="ECO:0008006" key="2">
    <source>
        <dbReference type="Google" id="ProtNLM"/>
    </source>
</evidence>
<dbReference type="SUPFAM" id="SSF89562">
    <property type="entry name" value="RraA-like"/>
    <property type="match status" value="1"/>
</dbReference>
<evidence type="ECO:0000313" key="1">
    <source>
        <dbReference type="EMBL" id="GAI11952.1"/>
    </source>
</evidence>
<organism evidence="1">
    <name type="scientific">marine sediment metagenome</name>
    <dbReference type="NCBI Taxonomy" id="412755"/>
    <lineage>
        <taxon>unclassified sequences</taxon>
        <taxon>metagenomes</taxon>
        <taxon>ecological metagenomes</taxon>
    </lineage>
</organism>
<dbReference type="AlphaFoldDB" id="X1KY10"/>
<dbReference type="PANTHER" id="PTHR33254:SF16">
    <property type="entry name" value="BLR3842 PROTEIN"/>
    <property type="match status" value="1"/>
</dbReference>
<dbReference type="Gene3D" id="3.50.30.40">
    <property type="entry name" value="Ribonuclease E inhibitor RraA/RraA-like"/>
    <property type="match status" value="1"/>
</dbReference>
<dbReference type="InterPro" id="IPR005493">
    <property type="entry name" value="RraA/RraA-like"/>
</dbReference>